<proteinExistence type="predicted"/>
<dbReference type="Proteomes" id="UP000327011">
    <property type="component" value="Unassembled WGS sequence"/>
</dbReference>
<sequence>MTHPDPARLFEHGQQAAGVIAAKHRGDLAGAEALLAGFPDDQARLQGFCLLAELALSLVRAQAGQSMDDLVRELTLHMAAVALEPPPGTAAA</sequence>
<name>A0A5J5KB91_9ACTN</name>
<accession>A0A5J5KB91</accession>
<reference evidence="1 2" key="1">
    <citation type="submission" date="2019-09" db="EMBL/GenBank/DDBJ databases">
        <title>Screening of Novel Bioactive Compounds from Soil-Associated.</title>
        <authorList>
            <person name="Gong X."/>
        </authorList>
    </citation>
    <scope>NUCLEOTIDE SEQUENCE [LARGE SCALE GENOMIC DNA]</scope>
    <source>
        <strain evidence="1 2">Gxj-6</strain>
    </source>
</reference>
<evidence type="ECO:0000313" key="1">
    <source>
        <dbReference type="EMBL" id="KAA9380882.1"/>
    </source>
</evidence>
<keyword evidence="2" id="KW-1185">Reference proteome</keyword>
<comment type="caution">
    <text evidence="1">The sequence shown here is derived from an EMBL/GenBank/DDBJ whole genome shotgun (WGS) entry which is preliminary data.</text>
</comment>
<dbReference type="EMBL" id="VYTZ01000002">
    <property type="protein sequence ID" value="KAA9380882.1"/>
    <property type="molecule type" value="Genomic_DNA"/>
</dbReference>
<dbReference type="AlphaFoldDB" id="A0A5J5KB91"/>
<evidence type="ECO:0000313" key="2">
    <source>
        <dbReference type="Proteomes" id="UP000327011"/>
    </source>
</evidence>
<protein>
    <submittedName>
        <fullName evidence="1">Superoxide dismutase</fullName>
    </submittedName>
</protein>
<dbReference type="RefSeq" id="WP_150932309.1">
    <property type="nucleotide sequence ID" value="NZ_VYTZ01000002.1"/>
</dbReference>
<gene>
    <name evidence="1" type="ORF">F5972_07285</name>
</gene>
<organism evidence="1 2">
    <name type="scientific">Microbispora cellulosiformans</name>
    <dbReference type="NCBI Taxonomy" id="2614688"/>
    <lineage>
        <taxon>Bacteria</taxon>
        <taxon>Bacillati</taxon>
        <taxon>Actinomycetota</taxon>
        <taxon>Actinomycetes</taxon>
        <taxon>Streptosporangiales</taxon>
        <taxon>Streptosporangiaceae</taxon>
        <taxon>Microbispora</taxon>
    </lineage>
</organism>